<reference evidence="10" key="1">
    <citation type="journal article" date="2015" name="Genome Announc.">
        <title>Genome sequence of the AIDS-associated pathogen Penicillium marneffei (ATCC18224) and its near taxonomic relative Talaromyces stipitatus (ATCC10500).</title>
        <authorList>
            <person name="Nierman W.C."/>
            <person name="Fedorova-Abrams N.D."/>
            <person name="Andrianopoulos A."/>
        </authorList>
    </citation>
    <scope>NUCLEOTIDE SEQUENCE [LARGE SCALE GENOMIC DNA]</scope>
    <source>
        <strain evidence="10">ATCC 10500 / CBS 375.48 / QM 6759 / NRRL 1006</strain>
    </source>
</reference>
<comment type="similarity">
    <text evidence="1">Belongs to the isochorismatase family.</text>
</comment>
<dbReference type="CDD" id="cd01011">
    <property type="entry name" value="nicotinamidase"/>
    <property type="match status" value="1"/>
</dbReference>
<evidence type="ECO:0000256" key="1">
    <source>
        <dbReference type="ARBA" id="ARBA00006336"/>
    </source>
</evidence>
<evidence type="ECO:0000259" key="8">
    <source>
        <dbReference type="Pfam" id="PF00857"/>
    </source>
</evidence>
<evidence type="ECO:0000256" key="5">
    <source>
        <dbReference type="ARBA" id="ARBA00037900"/>
    </source>
</evidence>
<protein>
    <recommendedName>
        <fullName evidence="6">nicotinamidase</fullName>
        <ecNumber evidence="6">3.5.1.19</ecNumber>
    </recommendedName>
    <alternativeName>
        <fullName evidence="7">Nicotinamide deamidase</fullName>
    </alternativeName>
</protein>
<comment type="pathway">
    <text evidence="5">Cofactor biosynthesis; nicotinate biosynthesis; nicotinate from nicotinamide: step 1/1.</text>
</comment>
<evidence type="ECO:0000256" key="6">
    <source>
        <dbReference type="ARBA" id="ARBA00039017"/>
    </source>
</evidence>
<dbReference type="eggNOG" id="KOG4003">
    <property type="taxonomic scope" value="Eukaryota"/>
</dbReference>
<evidence type="ECO:0000313" key="9">
    <source>
        <dbReference type="EMBL" id="EED20467.1"/>
    </source>
</evidence>
<dbReference type="InterPro" id="IPR000868">
    <property type="entry name" value="Isochorismatase-like_dom"/>
</dbReference>
<evidence type="ECO:0000313" key="10">
    <source>
        <dbReference type="Proteomes" id="UP000001745"/>
    </source>
</evidence>
<dbReference type="PhylomeDB" id="B8M8F4"/>
<dbReference type="GO" id="GO:0046872">
    <property type="term" value="F:metal ion binding"/>
    <property type="evidence" value="ECO:0007669"/>
    <property type="project" value="UniProtKB-KW"/>
</dbReference>
<dbReference type="AlphaFoldDB" id="B8M8F4"/>
<keyword evidence="10" id="KW-1185">Reference proteome</keyword>
<dbReference type="GO" id="GO:0019363">
    <property type="term" value="P:pyridine nucleotide biosynthetic process"/>
    <property type="evidence" value="ECO:0007669"/>
    <property type="project" value="UniProtKB-KW"/>
</dbReference>
<dbReference type="OMA" id="DFVDSWP"/>
<dbReference type="OrthoDB" id="3341310at2759"/>
<dbReference type="STRING" id="441959.B8M8F4"/>
<keyword evidence="2" id="KW-0662">Pyridine nucleotide biosynthesis</keyword>
<dbReference type="Proteomes" id="UP000001745">
    <property type="component" value="Unassembled WGS sequence"/>
</dbReference>
<dbReference type="GeneID" id="8100534"/>
<dbReference type="InParanoid" id="B8M8F4"/>
<dbReference type="EC" id="3.5.1.19" evidence="6"/>
<dbReference type="Pfam" id="PF00857">
    <property type="entry name" value="Isochorismatase"/>
    <property type="match status" value="1"/>
</dbReference>
<feature type="domain" description="Isochorismatase-like" evidence="8">
    <location>
        <begin position="12"/>
        <end position="232"/>
    </location>
</feature>
<dbReference type="InterPro" id="IPR052347">
    <property type="entry name" value="Isochorismatase_Nicotinamidase"/>
</dbReference>
<keyword evidence="4 9" id="KW-0378">Hydrolase</keyword>
<dbReference type="PANTHER" id="PTHR11080">
    <property type="entry name" value="PYRAZINAMIDASE/NICOTINAMIDASE"/>
    <property type="match status" value="1"/>
</dbReference>
<dbReference type="PANTHER" id="PTHR11080:SF2">
    <property type="entry name" value="LD05707P"/>
    <property type="match status" value="1"/>
</dbReference>
<dbReference type="RefSeq" id="XP_002480901.1">
    <property type="nucleotide sequence ID" value="XM_002480856.1"/>
</dbReference>
<evidence type="ECO:0000256" key="3">
    <source>
        <dbReference type="ARBA" id="ARBA00022723"/>
    </source>
</evidence>
<dbReference type="GO" id="GO:0008936">
    <property type="term" value="F:nicotinamidase activity"/>
    <property type="evidence" value="ECO:0007669"/>
    <property type="project" value="UniProtKB-EC"/>
</dbReference>
<proteinExistence type="inferred from homology"/>
<organism evidence="9 10">
    <name type="scientific">Talaromyces stipitatus (strain ATCC 10500 / CBS 375.48 / QM 6759 / NRRL 1006)</name>
    <name type="common">Penicillium stipitatum</name>
    <dbReference type="NCBI Taxonomy" id="441959"/>
    <lineage>
        <taxon>Eukaryota</taxon>
        <taxon>Fungi</taxon>
        <taxon>Dikarya</taxon>
        <taxon>Ascomycota</taxon>
        <taxon>Pezizomycotina</taxon>
        <taxon>Eurotiomycetes</taxon>
        <taxon>Eurotiomycetidae</taxon>
        <taxon>Eurotiales</taxon>
        <taxon>Trichocomaceae</taxon>
        <taxon>Talaromyces</taxon>
        <taxon>Talaromyces sect. Talaromyces</taxon>
    </lineage>
</organism>
<evidence type="ECO:0000256" key="2">
    <source>
        <dbReference type="ARBA" id="ARBA00022642"/>
    </source>
</evidence>
<gene>
    <name evidence="9" type="ORF">TSTA_036880</name>
</gene>
<dbReference type="SUPFAM" id="SSF52499">
    <property type="entry name" value="Isochorismatase-like hydrolases"/>
    <property type="match status" value="1"/>
</dbReference>
<dbReference type="InterPro" id="IPR036380">
    <property type="entry name" value="Isochorismatase-like_sf"/>
</dbReference>
<sequence length="242" mass="26435">MASQAETTFVPALIVVDMQEDFCPPNGSLAVQGGRTIAPLINTLLSLPAFKIRIGTQDWHPQDHISFASNHPPPNNDPFESYIEMTNPAPGKQNETKPQRLWPVHCVASTPGAEIIPEIVADKLDILAKKGMDTRVEMYSVFSDAFQNMDPSLFKSSVDVDVTATLKQRNVTDVFVVGLAGDYCVKYTAIDAARAGFRSFVVEDAVKSVDPGEGWKQALKEFEEVGVKVVKSDGPEVGRVRS</sequence>
<evidence type="ECO:0000256" key="4">
    <source>
        <dbReference type="ARBA" id="ARBA00022801"/>
    </source>
</evidence>
<accession>B8M8F4</accession>
<evidence type="ECO:0000256" key="7">
    <source>
        <dbReference type="ARBA" id="ARBA00043224"/>
    </source>
</evidence>
<dbReference type="FunCoup" id="B8M8F4">
    <property type="interactions" value="434"/>
</dbReference>
<dbReference type="Gene3D" id="3.40.50.850">
    <property type="entry name" value="Isochorismatase-like"/>
    <property type="match status" value="1"/>
</dbReference>
<name>B8M8F4_TALSN</name>
<dbReference type="VEuPathDB" id="FungiDB:TSTA_036880"/>
<dbReference type="EMBL" id="EQ962654">
    <property type="protein sequence ID" value="EED20467.1"/>
    <property type="molecule type" value="Genomic_DNA"/>
</dbReference>
<dbReference type="HOGENOM" id="CLU_068979_13_0_1"/>
<keyword evidence="3" id="KW-0479">Metal-binding</keyword>